<dbReference type="Pfam" id="PF00575">
    <property type="entry name" value="S1"/>
    <property type="match status" value="6"/>
</dbReference>
<reference evidence="10 12" key="2">
    <citation type="submission" date="2017-07" db="EMBL/GenBank/DDBJ databases">
        <title>Shotgun whole genome sequences of three halophilic bacterial isolates.</title>
        <authorList>
            <person name="Pozzo T."/>
            <person name="Higdon S.M."/>
            <person name="Quillaguaman J."/>
        </authorList>
    </citation>
    <scope>NUCLEOTIDE SEQUENCE [LARGE SCALE GENOMIC DNA]</scope>
    <source>
        <strain evidence="10 12">LC1</strain>
    </source>
</reference>
<proteinExistence type="inferred from homology"/>
<comment type="similarity">
    <text evidence="1 6">Belongs to the bacterial ribosomal protein bS1 family.</text>
</comment>
<dbReference type="FunFam" id="2.40.50.140:FF:000021">
    <property type="entry name" value="30S ribosomal protein S1"/>
    <property type="match status" value="1"/>
</dbReference>
<dbReference type="NCBIfam" id="NF004954">
    <property type="entry name" value="PRK06299.1-4"/>
    <property type="match status" value="1"/>
</dbReference>
<dbReference type="CDD" id="cd05687">
    <property type="entry name" value="S1_RPS1_repeat_ec1_hs1"/>
    <property type="match status" value="1"/>
</dbReference>
<feature type="region of interest" description="Disordered" evidence="7">
    <location>
        <begin position="536"/>
        <end position="559"/>
    </location>
</feature>
<dbReference type="PANTHER" id="PTHR10724">
    <property type="entry name" value="30S RIBOSOMAL PROTEIN S1"/>
    <property type="match status" value="1"/>
</dbReference>
<feature type="domain" description="S1 motif" evidence="8">
    <location>
        <begin position="105"/>
        <end position="171"/>
    </location>
</feature>
<dbReference type="EMBL" id="NPEY01000004">
    <property type="protein sequence ID" value="OZT74850.1"/>
    <property type="molecule type" value="Genomic_DNA"/>
</dbReference>
<dbReference type="RefSeq" id="WP_007114123.1">
    <property type="nucleotide sequence ID" value="NZ_JH393259.1"/>
</dbReference>
<feature type="domain" description="S1 motif" evidence="8">
    <location>
        <begin position="192"/>
        <end position="260"/>
    </location>
</feature>
<evidence type="ECO:0000313" key="12">
    <source>
        <dbReference type="Proteomes" id="UP000216538"/>
    </source>
</evidence>
<keyword evidence="4 6" id="KW-0689">Ribosomal protein</keyword>
<feature type="domain" description="S1 motif" evidence="8">
    <location>
        <begin position="451"/>
        <end position="520"/>
    </location>
</feature>
<dbReference type="FunFam" id="2.40.50.140:FF:000016">
    <property type="entry name" value="30S ribosomal protein S1"/>
    <property type="match status" value="1"/>
</dbReference>
<dbReference type="SMART" id="SM00316">
    <property type="entry name" value="S1"/>
    <property type="match status" value="6"/>
</dbReference>
<evidence type="ECO:0000256" key="7">
    <source>
        <dbReference type="SAM" id="MobiDB-lite"/>
    </source>
</evidence>
<accession>A0A265E009</accession>
<keyword evidence="3 6" id="KW-0694">RNA-binding</keyword>
<protein>
    <recommendedName>
        <fullName evidence="6">30S ribosomal protein S1</fullName>
    </recommendedName>
</protein>
<dbReference type="Proteomes" id="UP000005756">
    <property type="component" value="Unassembled WGS sequence"/>
</dbReference>
<evidence type="ECO:0000313" key="10">
    <source>
        <dbReference type="EMBL" id="OZT74850.1"/>
    </source>
</evidence>
<gene>
    <name evidence="10" type="ORF">CE457_06850</name>
    <name evidence="9" type="ORF">KUC_3186</name>
</gene>
<comment type="function">
    <text evidence="6">Binds mRNA; thus facilitating recognition of the initiation point. It is needed to translate mRNA with a short Shine-Dalgarno (SD) purine-rich sequence.</text>
</comment>
<dbReference type="AlphaFoldDB" id="A0A265E009"/>
<dbReference type="CDD" id="cd05691">
    <property type="entry name" value="S1_RPS1_repeat_ec6"/>
    <property type="match status" value="1"/>
</dbReference>
<evidence type="ECO:0000256" key="5">
    <source>
        <dbReference type="ARBA" id="ARBA00023274"/>
    </source>
</evidence>
<feature type="domain" description="S1 motif" evidence="8">
    <location>
        <begin position="364"/>
        <end position="434"/>
    </location>
</feature>
<keyword evidence="12" id="KW-1185">Reference proteome</keyword>
<dbReference type="InterPro" id="IPR012340">
    <property type="entry name" value="NA-bd_OB-fold"/>
</dbReference>
<dbReference type="Gene3D" id="2.40.50.140">
    <property type="entry name" value="Nucleic acid-binding proteins"/>
    <property type="match status" value="6"/>
</dbReference>
<dbReference type="InterPro" id="IPR003029">
    <property type="entry name" value="S1_domain"/>
</dbReference>
<name>A0A265E009_9GAMM</name>
<feature type="domain" description="S1 motif" evidence="8">
    <location>
        <begin position="21"/>
        <end position="87"/>
    </location>
</feature>
<evidence type="ECO:0000256" key="1">
    <source>
        <dbReference type="ARBA" id="ARBA00006767"/>
    </source>
</evidence>
<feature type="domain" description="S1 motif" evidence="8">
    <location>
        <begin position="277"/>
        <end position="347"/>
    </location>
</feature>
<dbReference type="CDD" id="cd05688">
    <property type="entry name" value="S1_RPS1_repeat_ec3"/>
    <property type="match status" value="1"/>
</dbReference>
<evidence type="ECO:0000256" key="4">
    <source>
        <dbReference type="ARBA" id="ARBA00022980"/>
    </source>
</evidence>
<dbReference type="NCBIfam" id="NF004952">
    <property type="entry name" value="PRK06299.1-2"/>
    <property type="match status" value="1"/>
</dbReference>
<dbReference type="CDD" id="cd04465">
    <property type="entry name" value="S1_RPS1_repeat_ec2_hs2"/>
    <property type="match status" value="1"/>
</dbReference>
<dbReference type="InterPro" id="IPR050437">
    <property type="entry name" value="Ribos_protein_bS1-like"/>
</dbReference>
<dbReference type="GO" id="GO:0006412">
    <property type="term" value="P:translation"/>
    <property type="evidence" value="ECO:0007669"/>
    <property type="project" value="InterPro"/>
</dbReference>
<evidence type="ECO:0000256" key="6">
    <source>
        <dbReference type="PIRNR" id="PIRNR002111"/>
    </source>
</evidence>
<evidence type="ECO:0000313" key="11">
    <source>
        <dbReference type="Proteomes" id="UP000005756"/>
    </source>
</evidence>
<dbReference type="NCBIfam" id="NF004951">
    <property type="entry name" value="PRK06299.1-1"/>
    <property type="match status" value="1"/>
</dbReference>
<dbReference type="Proteomes" id="UP000216538">
    <property type="component" value="Unassembled WGS sequence"/>
</dbReference>
<sequence length="559" mass="61682">MSESFAELFEQSLNDINMEPGAIVAAQVVDIDGDWVTVNAGLKSEGQIPASQFRDEHGNLNIAIGDDVHVALEAVEDGFGETRLSREKAKRAEAWKILEAAFEKDEIIKGVINGKVKGGFTVEVDSIRAFLPGSLVDVRPVRDTAHLENKELDFKVIKLDPKRNNVVVSRRAVLEAENSAEREALLATLQEGQQIKGIVKNLTDYGAFVDLGGVDGLLHITDMAWKRIKHPSEIVAVGDEINVKVLKFDRERNRVSLGLKQLGEDPWVNIKERYPEGMKVHAVVTNLTDYGCFAELEEGVEGLVHVSEMDWTNKNIHPSKVVQVGDDVDVMVLDIDEERRRISLGIKQCTANPWETFNTDYNKGDRVSGTIKSITDFGIFIGLEGGIDGLVHLSDISWTDTGEEAVRSFKKGDEAEAVILSIDPERERISLGIKQMDSDPVAEYLSVNDKGSIVTGRVIEVDAKEAQVELATDVIALLKASEISADRVEDARNVLNEGDSVEARIVSVDRKSRQINLSVKAKDQDDTRQNLKKIREQEPETAGGPTTIGDLIKQQMGQD</sequence>
<dbReference type="SUPFAM" id="SSF50249">
    <property type="entry name" value="Nucleic acid-binding proteins"/>
    <property type="match status" value="6"/>
</dbReference>
<dbReference type="FunFam" id="2.40.50.140:FF:000017">
    <property type="entry name" value="30S ribosomal protein S1"/>
    <property type="match status" value="1"/>
</dbReference>
<evidence type="ECO:0000259" key="8">
    <source>
        <dbReference type="PROSITE" id="PS50126"/>
    </source>
</evidence>
<dbReference type="InterPro" id="IPR000110">
    <property type="entry name" value="Ribosomal_bS1"/>
</dbReference>
<dbReference type="GO" id="GO:0003729">
    <property type="term" value="F:mRNA binding"/>
    <property type="evidence" value="ECO:0007669"/>
    <property type="project" value="TreeGrafter"/>
</dbReference>
<reference evidence="9 11" key="1">
    <citation type="submission" date="2011-10" db="EMBL/GenBank/DDBJ databases">
        <authorList>
            <person name="Quillaguamn J."/>
            <person name="Guzmn D."/>
            <person name="Balderrama-Subieta A."/>
            <person name="Cardona-Ortuo C."/>
            <person name="Guevara-Martnez M."/>
            <person name="Callisaya-Quispe N."/>
        </authorList>
    </citation>
    <scope>NUCLEOTIDE SEQUENCE [LARGE SCALE GENOMIC DNA]</scope>
    <source>
        <strain evidence="9 11">LC1</strain>
    </source>
</reference>
<keyword evidence="2" id="KW-0677">Repeat</keyword>
<dbReference type="PANTHER" id="PTHR10724:SF7">
    <property type="entry name" value="SMALL RIBOSOMAL SUBUNIT PROTEIN BS1C"/>
    <property type="match status" value="1"/>
</dbReference>
<evidence type="ECO:0000256" key="3">
    <source>
        <dbReference type="ARBA" id="ARBA00022884"/>
    </source>
</evidence>
<dbReference type="FunFam" id="2.40.50.140:FF:000011">
    <property type="entry name" value="30S ribosomal protein S1"/>
    <property type="match status" value="1"/>
</dbReference>
<dbReference type="InterPro" id="IPR035104">
    <property type="entry name" value="Ribosomal_protein_S1-like"/>
</dbReference>
<evidence type="ECO:0000256" key="2">
    <source>
        <dbReference type="ARBA" id="ARBA00022737"/>
    </source>
</evidence>
<dbReference type="GO" id="GO:0003735">
    <property type="term" value="F:structural constituent of ribosome"/>
    <property type="evidence" value="ECO:0007669"/>
    <property type="project" value="InterPro"/>
</dbReference>
<dbReference type="FunFam" id="2.40.50.140:FF:000018">
    <property type="entry name" value="30S ribosomal protein S1"/>
    <property type="match status" value="1"/>
</dbReference>
<dbReference type="GO" id="GO:0022627">
    <property type="term" value="C:cytosolic small ribosomal subunit"/>
    <property type="evidence" value="ECO:0007669"/>
    <property type="project" value="TreeGrafter"/>
</dbReference>
<dbReference type="STRING" id="1072583.KUC_3186"/>
<evidence type="ECO:0000313" key="9">
    <source>
        <dbReference type="EMBL" id="EHJ91634.1"/>
    </source>
</evidence>
<dbReference type="PROSITE" id="PS50126">
    <property type="entry name" value="S1"/>
    <property type="match status" value="6"/>
</dbReference>
<dbReference type="OrthoDB" id="9804077at2"/>
<organism evidence="9 11">
    <name type="scientific">Vreelandella boliviensis LC1</name>
    <dbReference type="NCBI Taxonomy" id="1072583"/>
    <lineage>
        <taxon>Bacteria</taxon>
        <taxon>Pseudomonadati</taxon>
        <taxon>Pseudomonadota</taxon>
        <taxon>Gammaproteobacteria</taxon>
        <taxon>Oceanospirillales</taxon>
        <taxon>Halomonadaceae</taxon>
        <taxon>Vreelandella</taxon>
    </lineage>
</organism>
<keyword evidence="5 6" id="KW-0687">Ribonucleoprotein</keyword>
<dbReference type="NCBIfam" id="TIGR00717">
    <property type="entry name" value="rpsA"/>
    <property type="match status" value="1"/>
</dbReference>
<dbReference type="PRINTS" id="PR00681">
    <property type="entry name" value="RIBOSOMALS1"/>
</dbReference>
<dbReference type="PIRSF" id="PIRSF002111">
    <property type="entry name" value="RpsA"/>
    <property type="match status" value="1"/>
</dbReference>
<dbReference type="EMBL" id="JH393259">
    <property type="protein sequence ID" value="EHJ91634.1"/>
    <property type="molecule type" value="Genomic_DNA"/>
</dbReference>